<protein>
    <submittedName>
        <fullName evidence="1">Uncharacterized protein</fullName>
    </submittedName>
</protein>
<proteinExistence type="predicted"/>
<evidence type="ECO:0000313" key="2">
    <source>
        <dbReference type="Proteomes" id="UP000823775"/>
    </source>
</evidence>
<feature type="non-terminal residue" evidence="1">
    <location>
        <position position="1"/>
    </location>
</feature>
<name>A0ABS8UM20_DATST</name>
<evidence type="ECO:0000313" key="1">
    <source>
        <dbReference type="EMBL" id="MCD9559690.1"/>
    </source>
</evidence>
<accession>A0ABS8UM20</accession>
<gene>
    <name evidence="1" type="ORF">HAX54_017851</name>
</gene>
<reference evidence="1 2" key="1">
    <citation type="journal article" date="2021" name="BMC Genomics">
        <title>Datura genome reveals duplications of psychoactive alkaloid biosynthetic genes and high mutation rate following tissue culture.</title>
        <authorList>
            <person name="Rajewski A."/>
            <person name="Carter-House D."/>
            <person name="Stajich J."/>
            <person name="Litt A."/>
        </authorList>
    </citation>
    <scope>NUCLEOTIDE SEQUENCE [LARGE SCALE GENOMIC DNA]</scope>
    <source>
        <strain evidence="1">AR-01</strain>
    </source>
</reference>
<keyword evidence="2" id="KW-1185">Reference proteome</keyword>
<organism evidence="1 2">
    <name type="scientific">Datura stramonium</name>
    <name type="common">Jimsonweed</name>
    <name type="synonym">Common thornapple</name>
    <dbReference type="NCBI Taxonomy" id="4076"/>
    <lineage>
        <taxon>Eukaryota</taxon>
        <taxon>Viridiplantae</taxon>
        <taxon>Streptophyta</taxon>
        <taxon>Embryophyta</taxon>
        <taxon>Tracheophyta</taxon>
        <taxon>Spermatophyta</taxon>
        <taxon>Magnoliopsida</taxon>
        <taxon>eudicotyledons</taxon>
        <taxon>Gunneridae</taxon>
        <taxon>Pentapetalae</taxon>
        <taxon>asterids</taxon>
        <taxon>lamiids</taxon>
        <taxon>Solanales</taxon>
        <taxon>Solanaceae</taxon>
        <taxon>Solanoideae</taxon>
        <taxon>Datureae</taxon>
        <taxon>Datura</taxon>
    </lineage>
</organism>
<sequence>VRASQTPEVLRLSSLAVQVLVGHQVPVIPPKAERDRWVDWVGVLNKTYLEGNEGDDSLSETQWSSNLVVILKKKVAPLLPPLTKQMTAHHKRDDSLNPLSTLSKLLLPYYHY</sequence>
<comment type="caution">
    <text evidence="1">The sequence shown here is derived from an EMBL/GenBank/DDBJ whole genome shotgun (WGS) entry which is preliminary data.</text>
</comment>
<dbReference type="Proteomes" id="UP000823775">
    <property type="component" value="Unassembled WGS sequence"/>
</dbReference>
<dbReference type="EMBL" id="JACEIK010002191">
    <property type="protein sequence ID" value="MCD9559690.1"/>
    <property type="molecule type" value="Genomic_DNA"/>
</dbReference>